<dbReference type="GO" id="GO:0015074">
    <property type="term" value="P:DNA integration"/>
    <property type="evidence" value="ECO:0007669"/>
    <property type="project" value="InterPro"/>
</dbReference>
<evidence type="ECO:0000256" key="4">
    <source>
        <dbReference type="ARBA" id="ARBA00022759"/>
    </source>
</evidence>
<evidence type="ECO:0000256" key="3">
    <source>
        <dbReference type="ARBA" id="ARBA00022722"/>
    </source>
</evidence>
<organism evidence="8 9">
    <name type="scientific">Grallaria varia</name>
    <name type="common">variegated antpitta</name>
    <dbReference type="NCBI Taxonomy" id="117165"/>
    <lineage>
        <taxon>Eukaryota</taxon>
        <taxon>Metazoa</taxon>
        <taxon>Chordata</taxon>
        <taxon>Craniata</taxon>
        <taxon>Vertebrata</taxon>
        <taxon>Euteleostomi</taxon>
        <taxon>Archelosauria</taxon>
        <taxon>Archosauria</taxon>
        <taxon>Dinosauria</taxon>
        <taxon>Saurischia</taxon>
        <taxon>Theropoda</taxon>
        <taxon>Coelurosauria</taxon>
        <taxon>Aves</taxon>
        <taxon>Neognathae</taxon>
        <taxon>Neoaves</taxon>
        <taxon>Telluraves</taxon>
        <taxon>Australaves</taxon>
        <taxon>Passeriformes</taxon>
        <taxon>Formicariidae</taxon>
        <taxon>Grallaria</taxon>
    </lineage>
</organism>
<dbReference type="InterPro" id="IPR001584">
    <property type="entry name" value="Integrase_cat-core"/>
</dbReference>
<keyword evidence="2" id="KW-0548">Nucleotidyltransferase</keyword>
<proteinExistence type="predicted"/>
<keyword evidence="6" id="KW-0695">RNA-directed DNA polymerase</keyword>
<dbReference type="PROSITE" id="PS50994">
    <property type="entry name" value="INTEGRASE"/>
    <property type="match status" value="1"/>
</dbReference>
<accession>A0A7K8ZV63</accession>
<evidence type="ECO:0000256" key="1">
    <source>
        <dbReference type="ARBA" id="ARBA00022679"/>
    </source>
</evidence>
<evidence type="ECO:0000256" key="6">
    <source>
        <dbReference type="ARBA" id="ARBA00022918"/>
    </source>
</evidence>
<dbReference type="GO" id="GO:0003676">
    <property type="term" value="F:nucleic acid binding"/>
    <property type="evidence" value="ECO:0007669"/>
    <property type="project" value="InterPro"/>
</dbReference>
<keyword evidence="9" id="KW-1185">Reference proteome</keyword>
<dbReference type="GO" id="GO:0003964">
    <property type="term" value="F:RNA-directed DNA polymerase activity"/>
    <property type="evidence" value="ECO:0007669"/>
    <property type="project" value="UniProtKB-KW"/>
</dbReference>
<evidence type="ECO:0000313" key="8">
    <source>
        <dbReference type="EMBL" id="NXG19318.1"/>
    </source>
</evidence>
<evidence type="ECO:0000256" key="2">
    <source>
        <dbReference type="ARBA" id="ARBA00022695"/>
    </source>
</evidence>
<dbReference type="GO" id="GO:0004519">
    <property type="term" value="F:endonuclease activity"/>
    <property type="evidence" value="ECO:0007669"/>
    <property type="project" value="UniProtKB-KW"/>
</dbReference>
<keyword evidence="5" id="KW-0378">Hydrolase</keyword>
<dbReference type="PANTHER" id="PTHR41694:SF5">
    <property type="entry name" value="RIBONUCLEASE H"/>
    <property type="match status" value="1"/>
</dbReference>
<dbReference type="PANTHER" id="PTHR41694">
    <property type="entry name" value="ENDOGENOUS RETROVIRUS GROUP K MEMBER POL PROTEIN"/>
    <property type="match status" value="1"/>
</dbReference>
<reference evidence="8 9" key="1">
    <citation type="submission" date="2019-09" db="EMBL/GenBank/DDBJ databases">
        <title>Bird 10,000 Genomes (B10K) Project - Family phase.</title>
        <authorList>
            <person name="Zhang G."/>
        </authorList>
    </citation>
    <scope>NUCLEOTIDE SEQUENCE [LARGE SCALE GENOMIC DNA]</scope>
    <source>
        <strain evidence="8">B10K-DU-001-02</strain>
        <tissue evidence="8">Muscle</tissue>
    </source>
</reference>
<dbReference type="AlphaFoldDB" id="A0A7K8ZV63"/>
<evidence type="ECO:0000259" key="7">
    <source>
        <dbReference type="PROSITE" id="PS50994"/>
    </source>
</evidence>
<evidence type="ECO:0000313" key="9">
    <source>
        <dbReference type="Proteomes" id="UP000591535"/>
    </source>
</evidence>
<feature type="non-terminal residue" evidence="8">
    <location>
        <position position="1"/>
    </location>
</feature>
<protein>
    <submittedName>
        <fullName evidence="8">TF28 protein</fullName>
    </submittedName>
</protein>
<name>A0A7K8ZV63_9PASS</name>
<comment type="caution">
    <text evidence="8">The sequence shown here is derived from an EMBL/GenBank/DDBJ whole genome shotgun (WGS) entry which is preliminary data.</text>
</comment>
<dbReference type="Pfam" id="PF00665">
    <property type="entry name" value="rve"/>
    <property type="match status" value="1"/>
</dbReference>
<dbReference type="EMBL" id="VWZG01006229">
    <property type="protein sequence ID" value="NXG19318.1"/>
    <property type="molecule type" value="Genomic_DNA"/>
</dbReference>
<evidence type="ECO:0000256" key="5">
    <source>
        <dbReference type="ARBA" id="ARBA00022801"/>
    </source>
</evidence>
<sequence length="271" mass="31565">LHESTHWGTQALVEHFLHSYRSMGIYTTAKQIMSQCITCQKVNKKVMRMFPSGGQELALRPFQAIQVDFTEFPPIQRWKYLLVIVDHLTHWVEAFPVTQATANSVVKILLEQIIPWFGVVGVINLDFTYWVLQGVMDKLQICWEYHTPWHPQSSGRVERMNQTLKRQITKLMIETKLLWTKCLPLTLLRIITAHRKDIGMSPYDLLFGLPFLDHQVDTPDWEKGDQYVNHYVQTIANNLEQLRRQGLLPQTVQLDFKVHSLKAGDCVLIKT</sequence>
<gene>
    <name evidence="8" type="primary">Tf28</name>
    <name evidence="8" type="ORF">GRAVAR_R15706</name>
</gene>
<feature type="domain" description="Integrase catalytic" evidence="7">
    <location>
        <begin position="57"/>
        <end position="210"/>
    </location>
</feature>
<keyword evidence="1" id="KW-0808">Transferase</keyword>
<dbReference type="Gene3D" id="1.10.340.70">
    <property type="match status" value="1"/>
</dbReference>
<keyword evidence="4" id="KW-0255">Endonuclease</keyword>
<feature type="non-terminal residue" evidence="8">
    <location>
        <position position="271"/>
    </location>
</feature>
<dbReference type="GO" id="GO:0016787">
    <property type="term" value="F:hydrolase activity"/>
    <property type="evidence" value="ECO:0007669"/>
    <property type="project" value="UniProtKB-KW"/>
</dbReference>
<dbReference type="SUPFAM" id="SSF53098">
    <property type="entry name" value="Ribonuclease H-like"/>
    <property type="match status" value="1"/>
</dbReference>
<keyword evidence="3" id="KW-0540">Nuclease</keyword>
<dbReference type="Proteomes" id="UP000591535">
    <property type="component" value="Unassembled WGS sequence"/>
</dbReference>
<dbReference type="InterPro" id="IPR036397">
    <property type="entry name" value="RNaseH_sf"/>
</dbReference>
<dbReference type="InterPro" id="IPR012337">
    <property type="entry name" value="RNaseH-like_sf"/>
</dbReference>
<dbReference type="Gene3D" id="3.30.420.10">
    <property type="entry name" value="Ribonuclease H-like superfamily/Ribonuclease H"/>
    <property type="match status" value="1"/>
</dbReference>